<proteinExistence type="predicted"/>
<evidence type="ECO:0000313" key="1">
    <source>
        <dbReference type="EMBL" id="OGG40317.1"/>
    </source>
</evidence>
<organism evidence="1 2">
    <name type="scientific">Candidatus Jorgensenbacteria bacterium RIFCSPLOWO2_01_FULL_45_25b</name>
    <dbReference type="NCBI Taxonomy" id="1798471"/>
    <lineage>
        <taxon>Bacteria</taxon>
        <taxon>Candidatus Joergenseniibacteriota</taxon>
    </lineage>
</organism>
<protein>
    <submittedName>
        <fullName evidence="1">Uncharacterized protein</fullName>
    </submittedName>
</protein>
<dbReference type="EMBL" id="MFKK01000028">
    <property type="protein sequence ID" value="OGG40317.1"/>
    <property type="molecule type" value="Genomic_DNA"/>
</dbReference>
<reference evidence="1 2" key="1">
    <citation type="journal article" date="2016" name="Nat. Commun.">
        <title>Thousands of microbial genomes shed light on interconnected biogeochemical processes in an aquifer system.</title>
        <authorList>
            <person name="Anantharaman K."/>
            <person name="Brown C.T."/>
            <person name="Hug L.A."/>
            <person name="Sharon I."/>
            <person name="Castelle C.J."/>
            <person name="Probst A.J."/>
            <person name="Thomas B.C."/>
            <person name="Singh A."/>
            <person name="Wilkins M.J."/>
            <person name="Karaoz U."/>
            <person name="Brodie E.L."/>
            <person name="Williams K.H."/>
            <person name="Hubbard S.S."/>
            <person name="Banfield J.F."/>
        </authorList>
    </citation>
    <scope>NUCLEOTIDE SEQUENCE [LARGE SCALE GENOMIC DNA]</scope>
</reference>
<dbReference type="STRING" id="1798471.A3A21_01175"/>
<sequence length="120" mass="13669">MGGASYHEEAVRAFKKLEELDPTLGFLKEDINNYLLVYAIWKDNTKIADIVWRVVSGGGGHEIQLSYFKTALGYFIQKEKKDEVMGIARKMSGMFPQHAEDLGVYIDLAEKGKWNILKKL</sequence>
<accession>A0A1F6BUU5</accession>
<dbReference type="AlphaFoldDB" id="A0A1F6BUU5"/>
<evidence type="ECO:0000313" key="2">
    <source>
        <dbReference type="Proteomes" id="UP000176996"/>
    </source>
</evidence>
<comment type="caution">
    <text evidence="1">The sequence shown here is derived from an EMBL/GenBank/DDBJ whole genome shotgun (WGS) entry which is preliminary data.</text>
</comment>
<gene>
    <name evidence="1" type="ORF">A3A21_01175</name>
</gene>
<dbReference type="Proteomes" id="UP000176996">
    <property type="component" value="Unassembled WGS sequence"/>
</dbReference>
<name>A0A1F6BUU5_9BACT</name>